<dbReference type="PANTHER" id="PTHR37299:SF1">
    <property type="entry name" value="STAGE 0 SPORULATION PROTEIN A HOMOLOG"/>
    <property type="match status" value="1"/>
</dbReference>
<dbReference type="AlphaFoldDB" id="A0AAU6WQX5"/>
<feature type="domain" description="HTH LytTR-type" evidence="3">
    <location>
        <begin position="148"/>
        <end position="222"/>
    </location>
</feature>
<dbReference type="PROSITE" id="PS50110">
    <property type="entry name" value="RESPONSE_REGULATORY"/>
    <property type="match status" value="1"/>
</dbReference>
<evidence type="ECO:0000313" key="4">
    <source>
        <dbReference type="EMBL" id="XAO74465.1"/>
    </source>
</evidence>
<dbReference type="GO" id="GO:0003677">
    <property type="term" value="F:DNA binding"/>
    <property type="evidence" value="ECO:0007669"/>
    <property type="project" value="UniProtKB-KW"/>
</dbReference>
<dbReference type="InterPro" id="IPR046947">
    <property type="entry name" value="LytR-like"/>
</dbReference>
<organism evidence="4 5">
    <name type="scientific">Chryseobacterium endophyticum</name>
    <dbReference type="NCBI Taxonomy" id="1854762"/>
    <lineage>
        <taxon>Bacteria</taxon>
        <taxon>Pseudomonadati</taxon>
        <taxon>Bacteroidota</taxon>
        <taxon>Flavobacteriia</taxon>
        <taxon>Flavobacteriales</taxon>
        <taxon>Weeksellaceae</taxon>
        <taxon>Chryseobacterium group</taxon>
        <taxon>Chryseobacterium</taxon>
    </lineage>
</organism>
<dbReference type="SMART" id="SM00448">
    <property type="entry name" value="REC"/>
    <property type="match status" value="1"/>
</dbReference>
<dbReference type="InterPro" id="IPR007492">
    <property type="entry name" value="LytTR_DNA-bd_dom"/>
</dbReference>
<dbReference type="Pfam" id="PF04397">
    <property type="entry name" value="LytTR"/>
    <property type="match status" value="1"/>
</dbReference>
<dbReference type="InterPro" id="IPR011006">
    <property type="entry name" value="CheY-like_superfamily"/>
</dbReference>
<feature type="domain" description="Response regulatory" evidence="2">
    <location>
        <begin position="3"/>
        <end position="115"/>
    </location>
</feature>
<dbReference type="SMART" id="SM00850">
    <property type="entry name" value="LytTR"/>
    <property type="match status" value="1"/>
</dbReference>
<dbReference type="Pfam" id="PF00072">
    <property type="entry name" value="Response_reg"/>
    <property type="match status" value="1"/>
</dbReference>
<gene>
    <name evidence="4" type="ORF">AAFP95_23285</name>
</gene>
<evidence type="ECO:0000313" key="5">
    <source>
        <dbReference type="Proteomes" id="UP001463665"/>
    </source>
</evidence>
<keyword evidence="5" id="KW-1185">Reference proteome</keyword>
<evidence type="ECO:0000259" key="3">
    <source>
        <dbReference type="PROSITE" id="PS50930"/>
    </source>
</evidence>
<accession>A0AAU6WQX5</accession>
<dbReference type="SUPFAM" id="SSF52172">
    <property type="entry name" value="CheY-like"/>
    <property type="match status" value="1"/>
</dbReference>
<dbReference type="Gene3D" id="2.40.50.1020">
    <property type="entry name" value="LytTr DNA-binding domain"/>
    <property type="match status" value="1"/>
</dbReference>
<evidence type="ECO:0000256" key="1">
    <source>
        <dbReference type="PROSITE-ProRule" id="PRU00169"/>
    </source>
</evidence>
<dbReference type="Proteomes" id="UP001463665">
    <property type="component" value="Chromosome"/>
</dbReference>
<name>A0AAU6WQX5_9FLAO</name>
<dbReference type="PANTHER" id="PTHR37299">
    <property type="entry name" value="TRANSCRIPTIONAL REGULATOR-RELATED"/>
    <property type="match status" value="1"/>
</dbReference>
<dbReference type="GO" id="GO:0000156">
    <property type="term" value="F:phosphorelay response regulator activity"/>
    <property type="evidence" value="ECO:0007669"/>
    <property type="project" value="InterPro"/>
</dbReference>
<dbReference type="PROSITE" id="PS50930">
    <property type="entry name" value="HTH_LYTTR"/>
    <property type="match status" value="1"/>
</dbReference>
<reference evidence="4 5" key="1">
    <citation type="submission" date="2024-04" db="EMBL/GenBank/DDBJ databases">
        <title>Genome sequencing and assembly of rice foliar adapted Chryseobacterium endophyticum OsEnb-ALM-A6.</title>
        <authorList>
            <person name="Kumar S."/>
            <person name="Javed M."/>
            <person name="Chouhan V."/>
            <person name="Charishma K."/>
            <person name="Patel A."/>
            <person name="Kumar M."/>
            <person name="Sahu K.P."/>
            <person name="Kumar A."/>
        </authorList>
    </citation>
    <scope>NUCLEOTIDE SEQUENCE [LARGE SCALE GENOMIC DNA]</scope>
    <source>
        <strain evidence="4 5">OsEnb-ALM-A6</strain>
    </source>
</reference>
<dbReference type="EMBL" id="CP154834">
    <property type="protein sequence ID" value="XAO74465.1"/>
    <property type="molecule type" value="Genomic_DNA"/>
</dbReference>
<evidence type="ECO:0000259" key="2">
    <source>
        <dbReference type="PROSITE" id="PS50110"/>
    </source>
</evidence>
<proteinExistence type="predicted"/>
<protein>
    <submittedName>
        <fullName evidence="4">LytTR family DNA-binding domain-containing protein</fullName>
    </submittedName>
</protein>
<feature type="modified residue" description="4-aspartylphosphate" evidence="1">
    <location>
        <position position="55"/>
    </location>
</feature>
<dbReference type="Gene3D" id="3.40.50.2300">
    <property type="match status" value="1"/>
</dbReference>
<keyword evidence="4" id="KW-0238">DNA-binding</keyword>
<dbReference type="RefSeq" id="WP_345766579.1">
    <property type="nucleotide sequence ID" value="NZ_CP154834.1"/>
</dbReference>
<dbReference type="InterPro" id="IPR001789">
    <property type="entry name" value="Sig_transdc_resp-reg_receiver"/>
</dbReference>
<keyword evidence="1" id="KW-0597">Phosphoprotein</keyword>
<sequence length="255" mass="29673">MTKILIIEDEIPARKKLRRFIEELETPVHVMAELDTVQAAVTFLKNHQPSLIFSDIELLDGNAFEIYSEVQVACPIIFTTAYDHFWMDAFDTNGIAYLLKPFSRERFQKVWDKYILLTKSPPQEKTSLDDLAHLIRQNVSGKQYRKRFGISSPQGMYFLETTEIAFFEADEGMVSIHDRNGKRHLLSGFSLKELEEQLNPEDFFRINRSELVHKIYVENVQRYNKNILAVKVTGCTDLLKTSQATTAAFRDWVER</sequence>